<reference evidence="1 2" key="1">
    <citation type="journal article" date="2023" name="Plants (Basel)">
        <title>Bridging the Gap: Combining Genomics and Transcriptomics Approaches to Understand Stylosanthes scabra, an Orphan Legume from the Brazilian Caatinga.</title>
        <authorList>
            <person name="Ferreira-Neto J.R.C."/>
            <person name="da Silva M.D."/>
            <person name="Binneck E."/>
            <person name="de Melo N.F."/>
            <person name="da Silva R.H."/>
            <person name="de Melo A.L.T.M."/>
            <person name="Pandolfi V."/>
            <person name="Bustamante F.O."/>
            <person name="Brasileiro-Vidal A.C."/>
            <person name="Benko-Iseppon A.M."/>
        </authorList>
    </citation>
    <scope>NUCLEOTIDE SEQUENCE [LARGE SCALE GENOMIC DNA]</scope>
    <source>
        <tissue evidence="1">Leaves</tissue>
    </source>
</reference>
<accession>A0ABU6Q7C5</accession>
<dbReference type="Proteomes" id="UP001341840">
    <property type="component" value="Unassembled WGS sequence"/>
</dbReference>
<gene>
    <name evidence="1" type="ORF">PIB30_016756</name>
</gene>
<comment type="caution">
    <text evidence="1">The sequence shown here is derived from an EMBL/GenBank/DDBJ whole genome shotgun (WGS) entry which is preliminary data.</text>
</comment>
<protein>
    <submittedName>
        <fullName evidence="1">Uncharacterized protein</fullName>
    </submittedName>
</protein>
<proteinExistence type="predicted"/>
<keyword evidence="2" id="KW-1185">Reference proteome</keyword>
<organism evidence="1 2">
    <name type="scientific">Stylosanthes scabra</name>
    <dbReference type="NCBI Taxonomy" id="79078"/>
    <lineage>
        <taxon>Eukaryota</taxon>
        <taxon>Viridiplantae</taxon>
        <taxon>Streptophyta</taxon>
        <taxon>Embryophyta</taxon>
        <taxon>Tracheophyta</taxon>
        <taxon>Spermatophyta</taxon>
        <taxon>Magnoliopsida</taxon>
        <taxon>eudicotyledons</taxon>
        <taxon>Gunneridae</taxon>
        <taxon>Pentapetalae</taxon>
        <taxon>rosids</taxon>
        <taxon>fabids</taxon>
        <taxon>Fabales</taxon>
        <taxon>Fabaceae</taxon>
        <taxon>Papilionoideae</taxon>
        <taxon>50 kb inversion clade</taxon>
        <taxon>dalbergioids sensu lato</taxon>
        <taxon>Dalbergieae</taxon>
        <taxon>Pterocarpus clade</taxon>
        <taxon>Stylosanthes</taxon>
    </lineage>
</organism>
<evidence type="ECO:0000313" key="2">
    <source>
        <dbReference type="Proteomes" id="UP001341840"/>
    </source>
</evidence>
<dbReference type="EMBL" id="JASCZI010000048">
    <property type="protein sequence ID" value="MED6107718.1"/>
    <property type="molecule type" value="Genomic_DNA"/>
</dbReference>
<sequence>MTYELFYFIVHSNGVIIKRENGASFESNAPLMFRHTRVSTLWELKQLILSYFDAEGSREIGNLAYRFPTINAENRLKYRASWISEDNHVQITFEVHKRVMQQSFMKFFAEVYEIGCSNGFRAFVPPLTPTSIHVVASENVAMGEYISMDDSDYDESSSNNIEEYRVVPNTTIRDAGLVFPTPLPILILKRY</sequence>
<name>A0ABU6Q7C5_9FABA</name>
<evidence type="ECO:0000313" key="1">
    <source>
        <dbReference type="EMBL" id="MED6107718.1"/>
    </source>
</evidence>